<comment type="caution">
    <text evidence="2">The sequence shown here is derived from an EMBL/GenBank/DDBJ whole genome shotgun (WGS) entry which is preliminary data.</text>
</comment>
<name>A0A392W0Z6_9FABA</name>
<dbReference type="Proteomes" id="UP000265520">
    <property type="component" value="Unassembled WGS sequence"/>
</dbReference>
<evidence type="ECO:0000313" key="2">
    <source>
        <dbReference type="EMBL" id="MCI93937.1"/>
    </source>
</evidence>
<protein>
    <recommendedName>
        <fullName evidence="1">Retrotransposon gag domain-containing protein</fullName>
    </recommendedName>
</protein>
<feature type="domain" description="Retrotransposon gag" evidence="1">
    <location>
        <begin position="2"/>
        <end position="50"/>
    </location>
</feature>
<accession>A0A392W0Z6</accession>
<reference evidence="2 3" key="1">
    <citation type="journal article" date="2018" name="Front. Plant Sci.">
        <title>Red Clover (Trifolium pratense) and Zigzag Clover (T. medium) - A Picture of Genomic Similarities and Differences.</title>
        <authorList>
            <person name="Dluhosova J."/>
            <person name="Istvanek J."/>
            <person name="Nedelnik J."/>
            <person name="Repkova J."/>
        </authorList>
    </citation>
    <scope>NUCLEOTIDE SEQUENCE [LARGE SCALE GENOMIC DNA]</scope>
    <source>
        <strain evidence="3">cv. 10/8</strain>
        <tissue evidence="2">Leaf</tissue>
    </source>
</reference>
<dbReference type="InterPro" id="IPR005162">
    <property type="entry name" value="Retrotrans_gag_dom"/>
</dbReference>
<evidence type="ECO:0000313" key="3">
    <source>
        <dbReference type="Proteomes" id="UP000265520"/>
    </source>
</evidence>
<dbReference type="EMBL" id="LXQA011342884">
    <property type="protein sequence ID" value="MCI93937.1"/>
    <property type="molecule type" value="Genomic_DNA"/>
</dbReference>
<organism evidence="2 3">
    <name type="scientific">Trifolium medium</name>
    <dbReference type="NCBI Taxonomy" id="97028"/>
    <lineage>
        <taxon>Eukaryota</taxon>
        <taxon>Viridiplantae</taxon>
        <taxon>Streptophyta</taxon>
        <taxon>Embryophyta</taxon>
        <taxon>Tracheophyta</taxon>
        <taxon>Spermatophyta</taxon>
        <taxon>Magnoliopsida</taxon>
        <taxon>eudicotyledons</taxon>
        <taxon>Gunneridae</taxon>
        <taxon>Pentapetalae</taxon>
        <taxon>rosids</taxon>
        <taxon>fabids</taxon>
        <taxon>Fabales</taxon>
        <taxon>Fabaceae</taxon>
        <taxon>Papilionoideae</taxon>
        <taxon>50 kb inversion clade</taxon>
        <taxon>NPAAA clade</taxon>
        <taxon>Hologalegina</taxon>
        <taxon>IRL clade</taxon>
        <taxon>Trifolieae</taxon>
        <taxon>Trifolium</taxon>
    </lineage>
</organism>
<keyword evidence="3" id="KW-1185">Reference proteome</keyword>
<dbReference type="AlphaFoldDB" id="A0A392W0Z6"/>
<feature type="non-terminal residue" evidence="2">
    <location>
        <position position="55"/>
    </location>
</feature>
<dbReference type="Pfam" id="PF03732">
    <property type="entry name" value="Retrotrans_gag"/>
    <property type="match status" value="1"/>
</dbReference>
<proteinExistence type="predicted"/>
<sequence length="55" mass="6483">MFKGEFLRKYLPADIKNKKLMEFMELKQGNMSVAEYAVKFESLCVFCPHYNTLEA</sequence>
<evidence type="ECO:0000259" key="1">
    <source>
        <dbReference type="Pfam" id="PF03732"/>
    </source>
</evidence>